<dbReference type="EMBL" id="FQTW01000031">
    <property type="protein sequence ID" value="SHF04941.1"/>
    <property type="molecule type" value="Genomic_DNA"/>
</dbReference>
<protein>
    <submittedName>
        <fullName evidence="2">Uncharacterized protein</fullName>
    </submittedName>
</protein>
<keyword evidence="1" id="KW-1133">Transmembrane helix</keyword>
<keyword evidence="1" id="KW-0812">Transmembrane</keyword>
<evidence type="ECO:0000313" key="2">
    <source>
        <dbReference type="EMBL" id="SHF04941.1"/>
    </source>
</evidence>
<organism evidence="2 3">
    <name type="scientific">Psychroflexus salarius</name>
    <dbReference type="NCBI Taxonomy" id="1155689"/>
    <lineage>
        <taxon>Bacteria</taxon>
        <taxon>Pseudomonadati</taxon>
        <taxon>Bacteroidota</taxon>
        <taxon>Flavobacteriia</taxon>
        <taxon>Flavobacteriales</taxon>
        <taxon>Flavobacteriaceae</taxon>
        <taxon>Psychroflexus</taxon>
    </lineage>
</organism>
<dbReference type="OrthoDB" id="1453110at2"/>
<dbReference type="RefSeq" id="WP_143185696.1">
    <property type="nucleotide sequence ID" value="NZ_FQTW01000031.1"/>
</dbReference>
<gene>
    <name evidence="2" type="ORF">SAMN05444278_1312</name>
</gene>
<keyword evidence="1" id="KW-0472">Membrane</keyword>
<feature type="transmembrane region" description="Helical" evidence="1">
    <location>
        <begin position="23"/>
        <end position="40"/>
    </location>
</feature>
<keyword evidence="3" id="KW-1185">Reference proteome</keyword>
<sequence>MITLRLIGSEPYVDPRFLDSTDVPFMLIGIVLLIIAYYKIKNTKPKEHQKEKTNEIESKFELTDYDILMQPKKNFNKSELPFINFSLPTLSRKELILGIILFIFYYLIFTEKI</sequence>
<feature type="transmembrane region" description="Helical" evidence="1">
    <location>
        <begin position="94"/>
        <end position="110"/>
    </location>
</feature>
<evidence type="ECO:0000256" key="1">
    <source>
        <dbReference type="SAM" id="Phobius"/>
    </source>
</evidence>
<dbReference type="Proteomes" id="UP000184462">
    <property type="component" value="Unassembled WGS sequence"/>
</dbReference>
<name>A0A1M4YGT0_9FLAO</name>
<proteinExistence type="predicted"/>
<reference evidence="2 3" key="1">
    <citation type="submission" date="2016-11" db="EMBL/GenBank/DDBJ databases">
        <authorList>
            <person name="Jaros S."/>
            <person name="Januszkiewicz K."/>
            <person name="Wedrychowicz H."/>
        </authorList>
    </citation>
    <scope>NUCLEOTIDE SEQUENCE [LARGE SCALE GENOMIC DNA]</scope>
    <source>
        <strain evidence="2 3">DSM 25661</strain>
    </source>
</reference>
<dbReference type="AlphaFoldDB" id="A0A1M4YGT0"/>
<evidence type="ECO:0000313" key="3">
    <source>
        <dbReference type="Proteomes" id="UP000184462"/>
    </source>
</evidence>
<accession>A0A1M4YGT0</accession>